<name>A0A4Q7TX71_9MICO</name>
<dbReference type="EMBL" id="SHKI01000005">
    <property type="protein sequence ID" value="RZT64508.1"/>
    <property type="molecule type" value="Genomic_DNA"/>
</dbReference>
<keyword evidence="2" id="KW-1185">Reference proteome</keyword>
<dbReference type="InterPro" id="IPR011051">
    <property type="entry name" value="RmlC_Cupin_sf"/>
</dbReference>
<proteinExistence type="predicted"/>
<comment type="caution">
    <text evidence="1">The sequence shown here is derived from an EMBL/GenBank/DDBJ whole genome shotgun (WGS) entry which is preliminary data.</text>
</comment>
<evidence type="ECO:0000313" key="1">
    <source>
        <dbReference type="EMBL" id="RZT64508.1"/>
    </source>
</evidence>
<organism evidence="1 2">
    <name type="scientific">Leucobacter luti</name>
    <dbReference type="NCBI Taxonomy" id="340320"/>
    <lineage>
        <taxon>Bacteria</taxon>
        <taxon>Bacillati</taxon>
        <taxon>Actinomycetota</taxon>
        <taxon>Actinomycetes</taxon>
        <taxon>Micrococcales</taxon>
        <taxon>Microbacteriaceae</taxon>
        <taxon>Leucobacter</taxon>
    </lineage>
</organism>
<evidence type="ECO:0008006" key="3">
    <source>
        <dbReference type="Google" id="ProtNLM"/>
    </source>
</evidence>
<evidence type="ECO:0000313" key="2">
    <source>
        <dbReference type="Proteomes" id="UP000291832"/>
    </source>
</evidence>
<dbReference type="Proteomes" id="UP000291832">
    <property type="component" value="Unassembled WGS sequence"/>
</dbReference>
<dbReference type="OrthoDB" id="161242at2"/>
<dbReference type="Gene3D" id="2.60.120.10">
    <property type="entry name" value="Jelly Rolls"/>
    <property type="match status" value="1"/>
</dbReference>
<gene>
    <name evidence="1" type="ORF">EV139_1926</name>
</gene>
<sequence length="120" mass="12992">MTYFPETQLATLAEIEPAQYGRISKRTASLNGVEVTEVTFHVGSKWSEDLKGYAGTELCELPHVAYVIAGVLGVEDQSGKITEFAAGDAMLLPPGHDAWAVGDVDCKFVEFSRGNDYYAA</sequence>
<dbReference type="SUPFAM" id="SSF51182">
    <property type="entry name" value="RmlC-like cupins"/>
    <property type="match status" value="1"/>
</dbReference>
<reference evidence="1 2" key="1">
    <citation type="journal article" date="2015" name="Stand. Genomic Sci.">
        <title>Genomic Encyclopedia of Bacterial and Archaeal Type Strains, Phase III: the genomes of soil and plant-associated and newly described type strains.</title>
        <authorList>
            <person name="Whitman W.B."/>
            <person name="Woyke T."/>
            <person name="Klenk H.P."/>
            <person name="Zhou Y."/>
            <person name="Lilburn T.G."/>
            <person name="Beck B.J."/>
            <person name="De Vos P."/>
            <person name="Vandamme P."/>
            <person name="Eisen J.A."/>
            <person name="Garrity G."/>
            <person name="Hugenholtz P."/>
            <person name="Kyrpides N.C."/>
        </authorList>
    </citation>
    <scope>NUCLEOTIDE SEQUENCE [LARGE SCALE GENOMIC DNA]</scope>
    <source>
        <strain evidence="1 2">RF6</strain>
    </source>
</reference>
<accession>A0A4Q7TX71</accession>
<dbReference type="InterPro" id="IPR014710">
    <property type="entry name" value="RmlC-like_jellyroll"/>
</dbReference>
<dbReference type="AlphaFoldDB" id="A0A4Q7TX71"/>
<dbReference type="RefSeq" id="WP_130454118.1">
    <property type="nucleotide sequence ID" value="NZ_QYAG01000001.1"/>
</dbReference>
<protein>
    <recommendedName>
        <fullName evidence="3">Cupin</fullName>
    </recommendedName>
</protein>